<sequence>MTRPLIGVTTHAGIWCPPWWAIRHCINKAGGKAVRISARHGVEVQILDGLVISGGSDLAPSLYGQMPQADDKYDLPRDKLEYRTLAFARQASLPVLGICRGCQLMNITLGGDLYQDIASRRQLTPNGVMLLPRKAVQLDSGSLTARLLNAEQIKINSIHHQAIDRIGDGFDAAGRDADGFIQAIEHRTLPWLGVQWHPEYLFYLSAQINLFRWLIGQTQKSNRIVPE</sequence>
<dbReference type="InterPro" id="IPR029062">
    <property type="entry name" value="Class_I_gatase-like"/>
</dbReference>
<accession>A0A939DRR2</accession>
<protein>
    <submittedName>
        <fullName evidence="1">Gamma-glutamyl-gamma-aminobutyrate hydrolase family protein</fullName>
    </submittedName>
</protein>
<dbReference type="CDD" id="cd01745">
    <property type="entry name" value="GATase1_2"/>
    <property type="match status" value="1"/>
</dbReference>
<dbReference type="Proteomes" id="UP000664654">
    <property type="component" value="Unassembled WGS sequence"/>
</dbReference>
<keyword evidence="2" id="KW-1185">Reference proteome</keyword>
<dbReference type="PROSITE" id="PS51273">
    <property type="entry name" value="GATASE_TYPE_1"/>
    <property type="match status" value="1"/>
</dbReference>
<proteinExistence type="predicted"/>
<organism evidence="1 2">
    <name type="scientific">Bowmanella dokdonensis</name>
    <dbReference type="NCBI Taxonomy" id="751969"/>
    <lineage>
        <taxon>Bacteria</taxon>
        <taxon>Pseudomonadati</taxon>
        <taxon>Pseudomonadota</taxon>
        <taxon>Gammaproteobacteria</taxon>
        <taxon>Alteromonadales</taxon>
        <taxon>Alteromonadaceae</taxon>
        <taxon>Bowmanella</taxon>
    </lineage>
</organism>
<evidence type="ECO:0000313" key="2">
    <source>
        <dbReference type="Proteomes" id="UP000664654"/>
    </source>
</evidence>
<dbReference type="GO" id="GO:0033969">
    <property type="term" value="F:gamma-glutamyl-gamma-aminobutyrate hydrolase activity"/>
    <property type="evidence" value="ECO:0007669"/>
    <property type="project" value="TreeGrafter"/>
</dbReference>
<gene>
    <name evidence="1" type="ORF">J0A66_15755</name>
</gene>
<dbReference type="Gene3D" id="3.40.50.880">
    <property type="match status" value="1"/>
</dbReference>
<evidence type="ECO:0000313" key="1">
    <source>
        <dbReference type="EMBL" id="MBN7826691.1"/>
    </source>
</evidence>
<dbReference type="GO" id="GO:0005829">
    <property type="term" value="C:cytosol"/>
    <property type="evidence" value="ECO:0007669"/>
    <property type="project" value="TreeGrafter"/>
</dbReference>
<dbReference type="GO" id="GO:0006598">
    <property type="term" value="P:polyamine catabolic process"/>
    <property type="evidence" value="ECO:0007669"/>
    <property type="project" value="TreeGrafter"/>
</dbReference>
<dbReference type="InterPro" id="IPR044668">
    <property type="entry name" value="PuuD-like"/>
</dbReference>
<dbReference type="Pfam" id="PF07722">
    <property type="entry name" value="Peptidase_C26"/>
    <property type="match status" value="1"/>
</dbReference>
<dbReference type="AlphaFoldDB" id="A0A939DRR2"/>
<name>A0A939DRR2_9ALTE</name>
<dbReference type="PANTHER" id="PTHR43235:SF1">
    <property type="entry name" value="GLUTAMINE AMIDOTRANSFERASE PB2B2.05-RELATED"/>
    <property type="match status" value="1"/>
</dbReference>
<dbReference type="SUPFAM" id="SSF52317">
    <property type="entry name" value="Class I glutamine amidotransferase-like"/>
    <property type="match status" value="1"/>
</dbReference>
<dbReference type="EMBL" id="JAFKCV010000010">
    <property type="protein sequence ID" value="MBN7826691.1"/>
    <property type="molecule type" value="Genomic_DNA"/>
</dbReference>
<comment type="caution">
    <text evidence="1">The sequence shown here is derived from an EMBL/GenBank/DDBJ whole genome shotgun (WGS) entry which is preliminary data.</text>
</comment>
<dbReference type="RefSeq" id="WP_206574805.1">
    <property type="nucleotide sequence ID" value="NZ_JAFKCV010000010.1"/>
</dbReference>
<keyword evidence="1" id="KW-0378">Hydrolase</keyword>
<dbReference type="InterPro" id="IPR011697">
    <property type="entry name" value="Peptidase_C26"/>
</dbReference>
<dbReference type="PANTHER" id="PTHR43235">
    <property type="entry name" value="GLUTAMINE AMIDOTRANSFERASE PB2B2.05-RELATED"/>
    <property type="match status" value="1"/>
</dbReference>
<reference evidence="1" key="1">
    <citation type="submission" date="2021-03" db="EMBL/GenBank/DDBJ databases">
        <title>novel species isolated from a fishpond in China.</title>
        <authorList>
            <person name="Lu H."/>
            <person name="Cai Z."/>
        </authorList>
    </citation>
    <scope>NUCLEOTIDE SEQUENCE</scope>
    <source>
        <strain evidence="1">JCM 30855</strain>
    </source>
</reference>